<feature type="coiled-coil region" evidence="1">
    <location>
        <begin position="11"/>
        <end position="77"/>
    </location>
</feature>
<proteinExistence type="predicted"/>
<keyword evidence="3" id="KW-1185">Reference proteome</keyword>
<gene>
    <name evidence="2" type="ordered locus">MYPE4900</name>
</gene>
<dbReference type="EMBL" id="BA000026">
    <property type="protein sequence ID" value="BAC44280.1"/>
    <property type="molecule type" value="Genomic_DNA"/>
</dbReference>
<organism evidence="2 3">
    <name type="scientific">Malacoplasma penetrans (strain HF-2)</name>
    <name type="common">Mycoplasma penetrans</name>
    <dbReference type="NCBI Taxonomy" id="272633"/>
    <lineage>
        <taxon>Bacteria</taxon>
        <taxon>Bacillati</taxon>
        <taxon>Mycoplasmatota</taxon>
        <taxon>Mycoplasmoidales</taxon>
        <taxon>Mycoplasmoidaceae</taxon>
        <taxon>Malacoplasma</taxon>
    </lineage>
</organism>
<protein>
    <submittedName>
        <fullName evidence="2">Uncharacterized protein</fullName>
    </submittedName>
</protein>
<name>Q8EVR9_MALP2</name>
<sequence length="181" mass="21659">MEDNMENKINKMNKYRNIHELEVQKELLKRQLNNLLFEKSELSNEDLLKINEHKKTINEIENKIQLTKKEIEELDRNNKFECSYSVVTENGKTIETYKVNGQDVSKTEYIKAIKENNLSNRKYLEGFFNKLNSNFLDNAFFREGLPFEKRSDKKLPHRKECSCHDEEKTTDLTSSLFEFFF</sequence>
<dbReference type="Proteomes" id="UP000002522">
    <property type="component" value="Chromosome"/>
</dbReference>
<keyword evidence="1" id="KW-0175">Coiled coil</keyword>
<dbReference type="InParanoid" id="Q8EVR9"/>
<dbReference type="STRING" id="272633.gene:10731607"/>
<evidence type="ECO:0000313" key="2">
    <source>
        <dbReference type="EMBL" id="BAC44280.1"/>
    </source>
</evidence>
<evidence type="ECO:0000313" key="3">
    <source>
        <dbReference type="Proteomes" id="UP000002522"/>
    </source>
</evidence>
<reference evidence="2 3" key="1">
    <citation type="journal article" date="2002" name="Nucleic Acids Res.">
        <title>The complete genomic sequence of Mycoplasma penetrans, an intracellular bacterial pathogen in humans.</title>
        <authorList>
            <person name="Sasaki Y."/>
            <person name="Ishikawa J."/>
            <person name="Yamashita A."/>
            <person name="Oshima K."/>
            <person name="Kenri T."/>
            <person name="Furuya K."/>
            <person name="Yoshino C."/>
            <person name="Horino A."/>
            <person name="Shiba T."/>
            <person name="Sasaki T."/>
            <person name="Hattori M."/>
        </authorList>
    </citation>
    <scope>NUCLEOTIDE SEQUENCE [LARGE SCALE GENOMIC DNA]</scope>
    <source>
        <strain evidence="2 3">HF-2</strain>
    </source>
</reference>
<dbReference type="HOGENOM" id="CLU_1487490_0_0_14"/>
<evidence type="ECO:0000256" key="1">
    <source>
        <dbReference type="SAM" id="Coils"/>
    </source>
</evidence>
<accession>Q8EVR9</accession>
<dbReference type="KEGG" id="mpe:MYPE4900"/>
<dbReference type="AlphaFoldDB" id="Q8EVR9"/>